<evidence type="ECO:0000259" key="8">
    <source>
        <dbReference type="SMART" id="SM00563"/>
    </source>
</evidence>
<comment type="pathway">
    <text evidence="1">Phospholipid metabolism; CDP-diacylglycerol biosynthesis; CDP-diacylglycerol from sn-glycerol 3-phosphate: step 2/3.</text>
</comment>
<dbReference type="InterPro" id="IPR004552">
    <property type="entry name" value="AGP_acyltrans"/>
</dbReference>
<dbReference type="Proteomes" id="UP001378592">
    <property type="component" value="Unassembled WGS sequence"/>
</dbReference>
<keyword evidence="5" id="KW-0444">Lipid biosynthesis</keyword>
<keyword evidence="7" id="KW-0472">Membrane</keyword>
<keyword evidence="7" id="KW-0812">Transmembrane</keyword>
<gene>
    <name evidence="9" type="ORF">R5R35_009716</name>
</gene>
<dbReference type="Pfam" id="PF01553">
    <property type="entry name" value="Acyltransferase"/>
    <property type="match status" value="1"/>
</dbReference>
<keyword evidence="4 5" id="KW-0012">Acyltransferase</keyword>
<evidence type="ECO:0000256" key="1">
    <source>
        <dbReference type="ARBA" id="ARBA00004728"/>
    </source>
</evidence>
<keyword evidence="5" id="KW-0594">Phospholipid biosynthesis</keyword>
<dbReference type="SMART" id="SM00563">
    <property type="entry name" value="PlsC"/>
    <property type="match status" value="1"/>
</dbReference>
<name>A0AAN9W0W1_9ORTH</name>
<proteinExistence type="inferred from homology"/>
<dbReference type="InterPro" id="IPR002123">
    <property type="entry name" value="Plipid/glycerol_acylTrfase"/>
</dbReference>
<dbReference type="EMBL" id="JAZDUA010000032">
    <property type="protein sequence ID" value="KAK7871910.1"/>
    <property type="molecule type" value="Genomic_DNA"/>
</dbReference>
<protein>
    <recommendedName>
        <fullName evidence="5">1-acyl-sn-glycerol-3-phosphate acyltransferase</fullName>
        <ecNumber evidence="5">2.3.1.51</ecNumber>
    </recommendedName>
</protein>
<feature type="domain" description="Phospholipid/glycerol acyltransferase" evidence="8">
    <location>
        <begin position="145"/>
        <end position="262"/>
    </location>
</feature>
<comment type="caution">
    <text evidence="9">The sequence shown here is derived from an EMBL/GenBank/DDBJ whole genome shotgun (WGS) entry which is preliminary data.</text>
</comment>
<evidence type="ECO:0000313" key="10">
    <source>
        <dbReference type="Proteomes" id="UP001378592"/>
    </source>
</evidence>
<comment type="similarity">
    <text evidence="2 5">Belongs to the 1-acyl-sn-glycerol-3-phosphate acyltransferase family.</text>
</comment>
<dbReference type="GO" id="GO:0006654">
    <property type="term" value="P:phosphatidic acid biosynthetic process"/>
    <property type="evidence" value="ECO:0007669"/>
    <property type="project" value="TreeGrafter"/>
</dbReference>
<feature type="region of interest" description="Disordered" evidence="6">
    <location>
        <begin position="1"/>
        <end position="27"/>
    </location>
</feature>
<evidence type="ECO:0000256" key="5">
    <source>
        <dbReference type="RuleBase" id="RU361267"/>
    </source>
</evidence>
<dbReference type="CDD" id="cd07989">
    <property type="entry name" value="LPLAT_AGPAT-like"/>
    <property type="match status" value="1"/>
</dbReference>
<evidence type="ECO:0000256" key="3">
    <source>
        <dbReference type="ARBA" id="ARBA00022679"/>
    </source>
</evidence>
<dbReference type="NCBIfam" id="TIGR00530">
    <property type="entry name" value="AGP_acyltrn"/>
    <property type="match status" value="1"/>
</dbReference>
<keyword evidence="10" id="KW-1185">Reference proteome</keyword>
<dbReference type="PANTHER" id="PTHR10434">
    <property type="entry name" value="1-ACYL-SN-GLYCEROL-3-PHOSPHATE ACYLTRANSFERASE"/>
    <property type="match status" value="1"/>
</dbReference>
<feature type="transmembrane region" description="Helical" evidence="7">
    <location>
        <begin position="179"/>
        <end position="196"/>
    </location>
</feature>
<sequence length="330" mass="36029">MRPTPSPLPPPPTSPAPPAANSTAAQEGMEAAVGEAASAGAGDAAARVLQWAQAALLVLLAVTALLLLVTRRDGRGALNYFGRLSLYTGSVSLFAVICIPFFALRPCDVLNNYYAVKPLRHVTKLMGISWELRGGHNLTEEQGGGVVVSNHQSMLDILGIFNIWDVMKRCAPVAKKEVFWVWPFGVAAWLGGVVFIDRVHPTKAHQQLARASKLMVDNTKLWLFPEGTRNKNPAEMLPFKKGAFRVAISCQAPIFPVVFSPYYMVDGKTKYFGSGKIIIEALPPIPTKGLGVEDLDSLMERTRSIMSEAHKKIYQEAMEYAALQEKPKAQ</sequence>
<comment type="catalytic activity">
    <reaction evidence="5">
        <text>a 1-acyl-sn-glycero-3-phosphate + an acyl-CoA = a 1,2-diacyl-sn-glycero-3-phosphate + CoA</text>
        <dbReference type="Rhea" id="RHEA:19709"/>
        <dbReference type="ChEBI" id="CHEBI:57287"/>
        <dbReference type="ChEBI" id="CHEBI:57970"/>
        <dbReference type="ChEBI" id="CHEBI:58342"/>
        <dbReference type="ChEBI" id="CHEBI:58608"/>
        <dbReference type="EC" id="2.3.1.51"/>
    </reaction>
</comment>
<dbReference type="GO" id="GO:0003841">
    <property type="term" value="F:1-acylglycerol-3-phosphate O-acyltransferase activity"/>
    <property type="evidence" value="ECO:0007669"/>
    <property type="project" value="UniProtKB-UniRule"/>
</dbReference>
<organism evidence="9 10">
    <name type="scientific">Gryllus longicercus</name>
    <dbReference type="NCBI Taxonomy" id="2509291"/>
    <lineage>
        <taxon>Eukaryota</taxon>
        <taxon>Metazoa</taxon>
        <taxon>Ecdysozoa</taxon>
        <taxon>Arthropoda</taxon>
        <taxon>Hexapoda</taxon>
        <taxon>Insecta</taxon>
        <taxon>Pterygota</taxon>
        <taxon>Neoptera</taxon>
        <taxon>Polyneoptera</taxon>
        <taxon>Orthoptera</taxon>
        <taxon>Ensifera</taxon>
        <taxon>Gryllidea</taxon>
        <taxon>Grylloidea</taxon>
        <taxon>Gryllidae</taxon>
        <taxon>Gryllinae</taxon>
        <taxon>Gryllus</taxon>
    </lineage>
</organism>
<feature type="compositionally biased region" description="Pro residues" evidence="6">
    <location>
        <begin position="1"/>
        <end position="18"/>
    </location>
</feature>
<dbReference type="PANTHER" id="PTHR10434:SF11">
    <property type="entry name" value="1-ACYL-SN-GLYCEROL-3-PHOSPHATE ACYLTRANSFERASE"/>
    <property type="match status" value="1"/>
</dbReference>
<evidence type="ECO:0000256" key="7">
    <source>
        <dbReference type="SAM" id="Phobius"/>
    </source>
</evidence>
<dbReference type="AlphaFoldDB" id="A0AAN9W0W1"/>
<evidence type="ECO:0000256" key="6">
    <source>
        <dbReference type="SAM" id="MobiDB-lite"/>
    </source>
</evidence>
<reference evidence="9 10" key="1">
    <citation type="submission" date="2024-03" db="EMBL/GenBank/DDBJ databases">
        <title>The genome assembly and annotation of the cricket Gryllus longicercus Weissman &amp; Gray.</title>
        <authorList>
            <person name="Szrajer S."/>
            <person name="Gray D."/>
            <person name="Ylla G."/>
        </authorList>
    </citation>
    <scope>NUCLEOTIDE SEQUENCE [LARGE SCALE GENOMIC DNA]</scope>
    <source>
        <strain evidence="9">DAG 2021-001</strain>
        <tissue evidence="9">Whole body minus gut</tissue>
    </source>
</reference>
<evidence type="ECO:0000256" key="2">
    <source>
        <dbReference type="ARBA" id="ARBA00008655"/>
    </source>
</evidence>
<accession>A0AAN9W0W1</accession>
<keyword evidence="7" id="KW-1133">Transmembrane helix</keyword>
<keyword evidence="3 5" id="KW-0808">Transferase</keyword>
<keyword evidence="5" id="KW-0443">Lipid metabolism</keyword>
<dbReference type="EC" id="2.3.1.51" evidence="5"/>
<dbReference type="GO" id="GO:0005783">
    <property type="term" value="C:endoplasmic reticulum"/>
    <property type="evidence" value="ECO:0007669"/>
    <property type="project" value="TreeGrafter"/>
</dbReference>
<feature type="transmembrane region" description="Helical" evidence="7">
    <location>
        <begin position="81"/>
        <end position="104"/>
    </location>
</feature>
<dbReference type="SUPFAM" id="SSF69593">
    <property type="entry name" value="Glycerol-3-phosphate (1)-acyltransferase"/>
    <property type="match status" value="1"/>
</dbReference>
<feature type="transmembrane region" description="Helical" evidence="7">
    <location>
        <begin position="51"/>
        <end position="69"/>
    </location>
</feature>
<evidence type="ECO:0000313" key="9">
    <source>
        <dbReference type="EMBL" id="KAK7871910.1"/>
    </source>
</evidence>
<comment type="domain">
    <text evidence="5">The HXXXXD motif is essential for acyltransferase activity and may constitute the binding site for the phosphate moiety of the glycerol-3-phosphate.</text>
</comment>
<keyword evidence="5" id="KW-1208">Phospholipid metabolism</keyword>
<dbReference type="GO" id="GO:0016020">
    <property type="term" value="C:membrane"/>
    <property type="evidence" value="ECO:0007669"/>
    <property type="project" value="InterPro"/>
</dbReference>
<evidence type="ECO:0000256" key="4">
    <source>
        <dbReference type="ARBA" id="ARBA00023315"/>
    </source>
</evidence>